<gene>
    <name evidence="3" type="ORF">CISIN_1g036681mg</name>
</gene>
<organism evidence="3 4">
    <name type="scientific">Citrus sinensis</name>
    <name type="common">Sweet orange</name>
    <name type="synonym">Citrus aurantium var. sinensis</name>
    <dbReference type="NCBI Taxonomy" id="2711"/>
    <lineage>
        <taxon>Eukaryota</taxon>
        <taxon>Viridiplantae</taxon>
        <taxon>Streptophyta</taxon>
        <taxon>Embryophyta</taxon>
        <taxon>Tracheophyta</taxon>
        <taxon>Spermatophyta</taxon>
        <taxon>Magnoliopsida</taxon>
        <taxon>eudicotyledons</taxon>
        <taxon>Gunneridae</taxon>
        <taxon>Pentapetalae</taxon>
        <taxon>rosids</taxon>
        <taxon>malvids</taxon>
        <taxon>Sapindales</taxon>
        <taxon>Rutaceae</taxon>
        <taxon>Aurantioideae</taxon>
        <taxon>Citrus</taxon>
    </lineage>
</organism>
<dbReference type="PANTHER" id="PTHR32009:SF159">
    <property type="entry name" value="TIR DOMAIN-CONTAINING PROTEIN"/>
    <property type="match status" value="1"/>
</dbReference>
<dbReference type="SMART" id="SM00255">
    <property type="entry name" value="TIR"/>
    <property type="match status" value="1"/>
</dbReference>
<sequence length="159" mass="17809">MGSALSSSSCKYDVFINFGGGDTRDNFTSHLVAALHDRNVKTFIDEEIRRGDEISTAISDAIEASKISVIIFSEDYASSKWCLNELLKILECKGKKGQIVIPVFYEVDPSDVCYQSGSFRDPFVMHEGQFQVHPENVQKWRDGLTEASLIVGLDSMDFR</sequence>
<dbReference type="SMR" id="A0A067FFF9"/>
<dbReference type="InterPro" id="IPR000157">
    <property type="entry name" value="TIR_dom"/>
</dbReference>
<dbReference type="Gene3D" id="3.40.50.10140">
    <property type="entry name" value="Toll/interleukin-1 receptor homology (TIR) domain"/>
    <property type="match status" value="1"/>
</dbReference>
<dbReference type="PROSITE" id="PS50104">
    <property type="entry name" value="TIR"/>
    <property type="match status" value="1"/>
</dbReference>
<evidence type="ECO:0000313" key="3">
    <source>
        <dbReference type="EMBL" id="KDO64870.1"/>
    </source>
</evidence>
<name>A0A067FFF9_CITSI</name>
<dbReference type="STRING" id="2711.A0A067FFF9"/>
<proteinExistence type="predicted"/>
<dbReference type="GO" id="GO:0005634">
    <property type="term" value="C:nucleus"/>
    <property type="evidence" value="ECO:0000318"/>
    <property type="project" value="GO_Central"/>
</dbReference>
<dbReference type="InterPro" id="IPR035897">
    <property type="entry name" value="Toll_tir_struct_dom_sf"/>
</dbReference>
<dbReference type="GO" id="GO:0007165">
    <property type="term" value="P:signal transduction"/>
    <property type="evidence" value="ECO:0000318"/>
    <property type="project" value="GO_Central"/>
</dbReference>
<feature type="domain" description="TIR" evidence="2">
    <location>
        <begin position="10"/>
        <end position="148"/>
    </location>
</feature>
<dbReference type="Pfam" id="PF01582">
    <property type="entry name" value="TIR"/>
    <property type="match status" value="1"/>
</dbReference>
<dbReference type="KEGG" id="cit:107174690"/>
<keyword evidence="1" id="KW-0520">NAD</keyword>
<reference evidence="3 4" key="1">
    <citation type="submission" date="2014-04" db="EMBL/GenBank/DDBJ databases">
        <authorList>
            <consortium name="International Citrus Genome Consortium"/>
            <person name="Gmitter F."/>
            <person name="Chen C."/>
            <person name="Farmerie W."/>
            <person name="Harkins T."/>
            <person name="Desany B."/>
            <person name="Mohiuddin M."/>
            <person name="Kodira C."/>
            <person name="Borodovsky M."/>
            <person name="Lomsadze A."/>
            <person name="Burns P."/>
            <person name="Jenkins J."/>
            <person name="Prochnik S."/>
            <person name="Shu S."/>
            <person name="Chapman J."/>
            <person name="Pitluck S."/>
            <person name="Schmutz J."/>
            <person name="Rokhsar D."/>
        </authorList>
    </citation>
    <scope>NUCLEOTIDE SEQUENCE</scope>
</reference>
<evidence type="ECO:0000256" key="1">
    <source>
        <dbReference type="ARBA" id="ARBA00023027"/>
    </source>
</evidence>
<dbReference type="AlphaFoldDB" id="A0A067FFF9"/>
<dbReference type="SUPFAM" id="SSF52200">
    <property type="entry name" value="Toll/Interleukin receptor TIR domain"/>
    <property type="match status" value="1"/>
</dbReference>
<dbReference type="PANTHER" id="PTHR32009">
    <property type="entry name" value="TMV RESISTANCE PROTEIN N-LIKE"/>
    <property type="match status" value="1"/>
</dbReference>
<keyword evidence="4" id="KW-1185">Reference proteome</keyword>
<dbReference type="EMBL" id="KK784905">
    <property type="protein sequence ID" value="KDO64870.1"/>
    <property type="molecule type" value="Genomic_DNA"/>
</dbReference>
<protein>
    <recommendedName>
        <fullName evidence="2">TIR domain-containing protein</fullName>
    </recommendedName>
</protein>
<dbReference type="Proteomes" id="UP000027120">
    <property type="component" value="Unassembled WGS sequence"/>
</dbReference>
<accession>A0A067FFF9</accession>
<dbReference type="FunFam" id="3.40.50.10140:FF:000007">
    <property type="entry name" value="Disease resistance protein (TIR-NBS-LRR class)"/>
    <property type="match status" value="1"/>
</dbReference>
<evidence type="ECO:0000259" key="2">
    <source>
        <dbReference type="PROSITE" id="PS50104"/>
    </source>
</evidence>
<evidence type="ECO:0000313" key="4">
    <source>
        <dbReference type="Proteomes" id="UP000027120"/>
    </source>
</evidence>